<keyword evidence="5" id="KW-0945">Host-virus interaction</keyword>
<keyword evidence="2" id="KW-0946">Virion</keyword>
<evidence type="ECO:0000256" key="1">
    <source>
        <dbReference type="ARBA" id="ARBA00010301"/>
    </source>
</evidence>
<keyword evidence="5" id="KW-1161">Viral attachment to host cell</keyword>
<dbReference type="GO" id="GO:0019069">
    <property type="term" value="P:viral capsid assembly"/>
    <property type="evidence" value="ECO:0007669"/>
    <property type="project" value="InterPro"/>
</dbReference>
<keyword evidence="2" id="KW-1140">T=1 icosahedral capsid protein</keyword>
<evidence type="ECO:0000256" key="7">
    <source>
        <dbReference type="ARBA" id="ARBA00046863"/>
    </source>
</evidence>
<evidence type="ECO:0000256" key="5">
    <source>
        <dbReference type="ARBA" id="ARBA00022804"/>
    </source>
</evidence>
<dbReference type="GO" id="GO:0075732">
    <property type="term" value="P:viral penetration into host nucleus"/>
    <property type="evidence" value="ECO:0007669"/>
    <property type="project" value="UniProtKB-KW"/>
</dbReference>
<keyword evidence="2" id="KW-0167">Capsid protein</keyword>
<organism evidence="8">
    <name type="scientific">Sigmofec virus UA08Rod_20396</name>
    <dbReference type="NCBI Taxonomy" id="2929267"/>
    <lineage>
        <taxon>Viruses</taxon>
        <taxon>Monodnaviria</taxon>
        <taxon>Shotokuvirae</taxon>
        <taxon>Cressdnaviricota</taxon>
    </lineage>
</organism>
<evidence type="ECO:0000256" key="6">
    <source>
        <dbReference type="ARBA" id="ARBA00022890"/>
    </source>
</evidence>
<dbReference type="Pfam" id="PF02443">
    <property type="entry name" value="Circo_capsid"/>
    <property type="match status" value="1"/>
</dbReference>
<dbReference type="GO" id="GO:0043657">
    <property type="term" value="C:host cell"/>
    <property type="evidence" value="ECO:0007669"/>
    <property type="project" value="GOC"/>
</dbReference>
<dbReference type="EMBL" id="OM869485">
    <property type="protein sequence ID" value="UPW40753.1"/>
    <property type="molecule type" value="Genomic_DNA"/>
</dbReference>
<dbReference type="GO" id="GO:0019062">
    <property type="term" value="P:virion attachment to host cell"/>
    <property type="evidence" value="ECO:0007669"/>
    <property type="project" value="UniProtKB-KW"/>
</dbReference>
<dbReference type="GO" id="GO:0039615">
    <property type="term" value="C:T=1 icosahedral viral capsid"/>
    <property type="evidence" value="ECO:0007669"/>
    <property type="project" value="UniProtKB-KW"/>
</dbReference>
<keyword evidence="4" id="KW-1162">Viral penetration into host cytoplasm</keyword>
<protein>
    <submittedName>
        <fullName evidence="8">Capsid protein</fullName>
    </submittedName>
</protein>
<evidence type="ECO:0000256" key="3">
    <source>
        <dbReference type="ARBA" id="ARBA00022524"/>
    </source>
</evidence>
<accession>A0A976R8E5</accession>
<comment type="subunit">
    <text evidence="7">Homomultimer. Assembles in the nucleus, presumably in an immature form, then migrates to the cytoplasm once assembled as mature virion. Interacts with Rep; this interaction relocates Rep into the nucleus.</text>
</comment>
<keyword evidence="5" id="KW-1160">Virus entry into host cell</keyword>
<dbReference type="InterPro" id="IPR003383">
    <property type="entry name" value="Circovirus_capsid"/>
</dbReference>
<evidence type="ECO:0000256" key="2">
    <source>
        <dbReference type="ARBA" id="ARBA00022431"/>
    </source>
</evidence>
<name>A0A976R8E5_9VIRU</name>
<comment type="similarity">
    <text evidence="1">Belongs to the circoviridae capsid protein family.</text>
</comment>
<keyword evidence="6" id="KW-1164">Virus endocytosis by host</keyword>
<dbReference type="GO" id="GO:0075509">
    <property type="term" value="P:endocytosis involved in viral entry into host cell"/>
    <property type="evidence" value="ECO:0007669"/>
    <property type="project" value="UniProtKB-KW"/>
</dbReference>
<evidence type="ECO:0000256" key="4">
    <source>
        <dbReference type="ARBA" id="ARBA00022595"/>
    </source>
</evidence>
<sequence>MARRYGRYRKRRFRKIKRRPARRYKRRFRRSYKSKKTSQVVCLTSEFNWFFINSSNEQLHDALTFTVHNMPGFLDYQTVYSHFRILKAKAVMATQYGDTKALGQTSYLVIGSRPFAASQRPLDRYPAAVDFYLPAVSESDLRQARWQRMHYPSTTTQAISATFYPYTMLAALGPAYLAKDAFFQRIWEGKKWTPFTWAWNPDNTSNSDSIGVQYYGPYVVRNYANINKLPGTPTISAQVKFWCQFKGQR</sequence>
<evidence type="ECO:0000313" key="8">
    <source>
        <dbReference type="EMBL" id="UPW40753.1"/>
    </source>
</evidence>
<reference evidence="8" key="1">
    <citation type="submission" date="2022-02" db="EMBL/GenBank/DDBJ databases">
        <title>Towards deciphering the DNA virus diversity associated with rodent species in the families Cricetidae and Heteromyidae.</title>
        <authorList>
            <person name="Lund M."/>
            <person name="Larsen B.B."/>
            <person name="Gryseels S."/>
            <person name="Kraberger S."/>
            <person name="Rowsey D.M."/>
            <person name="Steger L."/>
            <person name="Yule K.M."/>
            <person name="Upham N.S."/>
            <person name="Worobey M."/>
            <person name="Van Doorslaer K."/>
            <person name="Varsani A."/>
        </authorList>
    </citation>
    <scope>NUCLEOTIDE SEQUENCE</scope>
    <source>
        <strain evidence="8">UA08Rod_20396</strain>
    </source>
</reference>
<keyword evidence="3" id="KW-1163">Viral penetration into host nucleus</keyword>
<proteinExistence type="inferred from homology"/>